<dbReference type="Proteomes" id="UP000182444">
    <property type="component" value="Chromosome 1A"/>
</dbReference>
<dbReference type="GeneID" id="94582528"/>
<gene>
    <name evidence="2" type="ORF">YALI1_A18719g</name>
</gene>
<protein>
    <submittedName>
        <fullName evidence="2">Uncharacterized protein</fullName>
    </submittedName>
</protein>
<dbReference type="RefSeq" id="XP_068137964.1">
    <property type="nucleotide sequence ID" value="XM_068281863.1"/>
</dbReference>
<sequence length="84" mass="8872">MGNGDTAGDCSKRASAGKMNPSCLFQNWNRSPRTSTESTCGDGSRNSSMIEGDNMAIDIAFSLVALISDISYNRLSTADSGYGH</sequence>
<proteinExistence type="predicted"/>
<evidence type="ECO:0000256" key="1">
    <source>
        <dbReference type="SAM" id="MobiDB-lite"/>
    </source>
</evidence>
<feature type="region of interest" description="Disordered" evidence="1">
    <location>
        <begin position="1"/>
        <end position="47"/>
    </location>
</feature>
<organism evidence="2 3">
    <name type="scientific">Yarrowia lipolytica</name>
    <name type="common">Candida lipolytica</name>
    <dbReference type="NCBI Taxonomy" id="4952"/>
    <lineage>
        <taxon>Eukaryota</taxon>
        <taxon>Fungi</taxon>
        <taxon>Dikarya</taxon>
        <taxon>Ascomycota</taxon>
        <taxon>Saccharomycotina</taxon>
        <taxon>Dipodascomycetes</taxon>
        <taxon>Dipodascales</taxon>
        <taxon>Dipodascales incertae sedis</taxon>
        <taxon>Yarrowia</taxon>
    </lineage>
</organism>
<reference evidence="2 3" key="1">
    <citation type="journal article" date="2016" name="PLoS ONE">
        <title>Sequence Assembly of Yarrowia lipolytica Strain W29/CLIB89 Shows Transposable Element Diversity.</title>
        <authorList>
            <person name="Magnan C."/>
            <person name="Yu J."/>
            <person name="Chang I."/>
            <person name="Jahn E."/>
            <person name="Kanomata Y."/>
            <person name="Wu J."/>
            <person name="Zeller M."/>
            <person name="Oakes M."/>
            <person name="Baldi P."/>
            <person name="Sandmeyer S."/>
        </authorList>
    </citation>
    <scope>NUCLEOTIDE SEQUENCE [LARGE SCALE GENOMIC DNA]</scope>
    <source>
        <strain evidence="3">CLIB89(W29)</strain>
    </source>
</reference>
<dbReference type="VEuPathDB" id="FungiDB:YALI1_A18719g"/>
<dbReference type="EMBL" id="CP017553">
    <property type="protein sequence ID" value="AOW00823.1"/>
    <property type="molecule type" value="Genomic_DNA"/>
</dbReference>
<evidence type="ECO:0000313" key="2">
    <source>
        <dbReference type="EMBL" id="AOW00823.1"/>
    </source>
</evidence>
<feature type="compositionally biased region" description="Polar residues" evidence="1">
    <location>
        <begin position="23"/>
        <end position="47"/>
    </location>
</feature>
<dbReference type="AlphaFoldDB" id="A0A1D8N5B3"/>
<accession>A0A1D8N5B3</accession>
<evidence type="ECO:0000313" key="3">
    <source>
        <dbReference type="Proteomes" id="UP000182444"/>
    </source>
</evidence>
<name>A0A1D8N5B3_YARLL</name>